<dbReference type="SUPFAM" id="SSF51905">
    <property type="entry name" value="FAD/NAD(P)-binding domain"/>
    <property type="match status" value="3"/>
</dbReference>
<evidence type="ECO:0000256" key="2">
    <source>
        <dbReference type="ARBA" id="ARBA00022630"/>
    </source>
</evidence>
<proteinExistence type="inferred from homology"/>
<reference evidence="6 7" key="1">
    <citation type="submission" date="2021-04" db="EMBL/GenBank/DDBJ databases">
        <authorList>
            <person name="Bliznina A."/>
        </authorList>
    </citation>
    <scope>NUCLEOTIDE SEQUENCE [LARGE SCALE GENOMIC DNA]</scope>
</reference>
<evidence type="ECO:0000256" key="1">
    <source>
        <dbReference type="ARBA" id="ARBA00010139"/>
    </source>
</evidence>
<dbReference type="InterPro" id="IPR020946">
    <property type="entry name" value="Flavin_mOase-like"/>
</dbReference>
<keyword evidence="7" id="KW-1185">Reference proteome</keyword>
<organism evidence="6 7">
    <name type="scientific">Oikopleura dioica</name>
    <name type="common">Tunicate</name>
    <dbReference type="NCBI Taxonomy" id="34765"/>
    <lineage>
        <taxon>Eukaryota</taxon>
        <taxon>Metazoa</taxon>
        <taxon>Chordata</taxon>
        <taxon>Tunicata</taxon>
        <taxon>Appendicularia</taxon>
        <taxon>Copelata</taxon>
        <taxon>Oikopleuridae</taxon>
        <taxon>Oikopleura</taxon>
    </lineage>
</organism>
<evidence type="ECO:0000256" key="3">
    <source>
        <dbReference type="ARBA" id="ARBA00022827"/>
    </source>
</evidence>
<keyword evidence="3 5" id="KW-0274">FAD</keyword>
<dbReference type="InterPro" id="IPR051209">
    <property type="entry name" value="FAD-bind_Monooxygenase_sf"/>
</dbReference>
<comment type="similarity">
    <text evidence="5">Belongs to the FMO family.</text>
</comment>
<comment type="similarity">
    <text evidence="1">Belongs to the FAD-binding monooxygenase family.</text>
</comment>
<keyword evidence="4 5" id="KW-0560">Oxidoreductase</keyword>
<sequence length="542" mass="63503">MITIYKLFEEDALDQNNNKKGYENWVYQKWEEETIEFEDSFRILDRLRLLESKLAQVIKNRKQRLGNFEDKVFFGIWTADDMIIKWEKQKLEKAVGFSGMIVAYFFKMMELNFTVIERGSEIGGTWYWNSYPGIGCDVPSHLYSFSFYLKSNWTHFFSYGGEIHKLWEITKLKDGKTTEESYNILISCAGGLHRPNWGGFKGVEKYKGLKVHTTRWPQDLDLTGKRVGIIGSGASSIQILPSIVRQFKIEKLVHFQRNAAFVLPRNQFAYSNRAKSILAVFPFGILYRWSQYLIREIRFIFLWRFWKLGVNKWIRGLHATGIRKHIKDKRVAEAMVPDYVMGCKRILISDEFYSALNKPCYNLDNSGIVELSEKGIVTKDAEHELDVIIFATGFDLSSNFNFLVEHNPNLEMLKPDAEKKTFWGVFYPKVPNLVGLLGPMTGLGHNSIIFMIECQLQAIINVIKLLFEERKDCFVVTDKAVDEWNEEWVERIESSIWARSNCVSWYQQGDPNNRAWGLWPGSTTEYWWRTRNISKKNFKFFN</sequence>
<keyword evidence="2 5" id="KW-0285">Flavoprotein</keyword>
<dbReference type="EC" id="1.-.-.-" evidence="5"/>
<comment type="cofactor">
    <cofactor evidence="5">
        <name>FAD</name>
        <dbReference type="ChEBI" id="CHEBI:57692"/>
    </cofactor>
</comment>
<dbReference type="Proteomes" id="UP001158576">
    <property type="component" value="Chromosome 2"/>
</dbReference>
<accession>A0ABN7T7U2</accession>
<dbReference type="PANTHER" id="PTHR42877:SF4">
    <property type="entry name" value="FAD_NAD(P)-BINDING DOMAIN-CONTAINING PROTEIN-RELATED"/>
    <property type="match status" value="1"/>
</dbReference>
<protein>
    <recommendedName>
        <fullName evidence="5">Flavin-containing monooxygenase</fullName>
        <ecNumber evidence="5">1.-.-.-</ecNumber>
    </recommendedName>
</protein>
<evidence type="ECO:0000256" key="4">
    <source>
        <dbReference type="ARBA" id="ARBA00023002"/>
    </source>
</evidence>
<dbReference type="Gene3D" id="3.50.50.60">
    <property type="entry name" value="FAD/NAD(P)-binding domain"/>
    <property type="match status" value="3"/>
</dbReference>
<evidence type="ECO:0000313" key="7">
    <source>
        <dbReference type="Proteomes" id="UP001158576"/>
    </source>
</evidence>
<dbReference type="Pfam" id="PF13450">
    <property type="entry name" value="NAD_binding_8"/>
    <property type="match status" value="1"/>
</dbReference>
<dbReference type="Pfam" id="PF00743">
    <property type="entry name" value="FMO-like"/>
    <property type="match status" value="1"/>
</dbReference>
<dbReference type="InterPro" id="IPR036188">
    <property type="entry name" value="FAD/NAD-bd_sf"/>
</dbReference>
<evidence type="ECO:0000313" key="6">
    <source>
        <dbReference type="EMBL" id="CAG5113888.1"/>
    </source>
</evidence>
<dbReference type="EMBL" id="OU015567">
    <property type="protein sequence ID" value="CAG5113888.1"/>
    <property type="molecule type" value="Genomic_DNA"/>
</dbReference>
<keyword evidence="5" id="KW-0503">Monooxygenase</keyword>
<gene>
    <name evidence="6" type="ORF">OKIOD_LOCUS16743</name>
</gene>
<evidence type="ECO:0000256" key="5">
    <source>
        <dbReference type="RuleBase" id="RU361177"/>
    </source>
</evidence>
<dbReference type="PANTHER" id="PTHR42877">
    <property type="entry name" value="L-ORNITHINE N(5)-MONOOXYGENASE-RELATED"/>
    <property type="match status" value="1"/>
</dbReference>
<name>A0ABN7T7U2_OIKDI</name>